<evidence type="ECO:0000313" key="10">
    <source>
        <dbReference type="EMBL" id="GCE15677.1"/>
    </source>
</evidence>
<evidence type="ECO:0000256" key="2">
    <source>
        <dbReference type="ARBA" id="ARBA00003215"/>
    </source>
</evidence>
<dbReference type="SUPFAM" id="SSF64438">
    <property type="entry name" value="CNF1/YfiH-like putative cysteine hydrolases"/>
    <property type="match status" value="1"/>
</dbReference>
<dbReference type="AlphaFoldDB" id="A0A402A927"/>
<comment type="catalytic activity">
    <reaction evidence="9">
        <text>S-methyl-5'-thioadenosine + phosphate = 5-(methylsulfanyl)-alpha-D-ribose 1-phosphate + adenine</text>
        <dbReference type="Rhea" id="RHEA:11852"/>
        <dbReference type="ChEBI" id="CHEBI:16708"/>
        <dbReference type="ChEBI" id="CHEBI:17509"/>
        <dbReference type="ChEBI" id="CHEBI:43474"/>
        <dbReference type="ChEBI" id="CHEBI:58533"/>
        <dbReference type="EC" id="2.4.2.28"/>
    </reaction>
    <physiologicalReaction direction="left-to-right" evidence="9">
        <dbReference type="Rhea" id="RHEA:11853"/>
    </physiologicalReaction>
</comment>
<sequence length="75" mass="8238">MTYMLCNIGNTQPLFIPVADCAAVAFFDPDKHVIGLVHAGWKGIVYRIIIHDSEDAVSLRSALAQKVPEWTVIAV</sequence>
<keyword evidence="5" id="KW-0479">Metal-binding</keyword>
<evidence type="ECO:0000256" key="8">
    <source>
        <dbReference type="ARBA" id="ARBA00048968"/>
    </source>
</evidence>
<comment type="similarity">
    <text evidence="3">Belongs to the purine nucleoside phosphorylase YfiH/LACC1 family.</text>
</comment>
<dbReference type="Proteomes" id="UP000287352">
    <property type="component" value="Unassembled WGS sequence"/>
</dbReference>
<dbReference type="OrthoDB" id="4279at2"/>
<protein>
    <submittedName>
        <fullName evidence="10">Uncharacterized protein</fullName>
    </submittedName>
</protein>
<evidence type="ECO:0000256" key="7">
    <source>
        <dbReference type="ARBA" id="ARBA00047989"/>
    </source>
</evidence>
<comment type="function">
    <text evidence="2">Purine nucleoside enzyme that catalyzes the phosphorolysis of adenosine and inosine nucleosides, yielding D-ribose 1-phosphate and the respective free bases, adenine and hypoxanthine. Also catalyzes the phosphorolysis of S-methyl-5'-thioadenosine into adenine and S-methyl-5-thio-alpha-D-ribose 1-phosphate. Also has adenosine deaminase activity.</text>
</comment>
<keyword evidence="6" id="KW-0862">Zinc</keyword>
<dbReference type="EMBL" id="BIFR01000002">
    <property type="protein sequence ID" value="GCE15677.1"/>
    <property type="molecule type" value="Genomic_DNA"/>
</dbReference>
<dbReference type="GO" id="GO:0017061">
    <property type="term" value="F:S-methyl-5-thioadenosine phosphorylase activity"/>
    <property type="evidence" value="ECO:0007669"/>
    <property type="project" value="UniProtKB-EC"/>
</dbReference>
<evidence type="ECO:0000256" key="9">
    <source>
        <dbReference type="ARBA" id="ARBA00049893"/>
    </source>
</evidence>
<evidence type="ECO:0000256" key="5">
    <source>
        <dbReference type="ARBA" id="ARBA00022723"/>
    </source>
</evidence>
<dbReference type="InterPro" id="IPR038371">
    <property type="entry name" value="Cu_polyphenol_OxRdtase_sf"/>
</dbReference>
<evidence type="ECO:0000313" key="11">
    <source>
        <dbReference type="Proteomes" id="UP000287352"/>
    </source>
</evidence>
<evidence type="ECO:0000256" key="3">
    <source>
        <dbReference type="ARBA" id="ARBA00007353"/>
    </source>
</evidence>
<keyword evidence="4" id="KW-0808">Transferase</keyword>
<evidence type="ECO:0000256" key="6">
    <source>
        <dbReference type="ARBA" id="ARBA00022833"/>
    </source>
</evidence>
<organism evidence="10 11">
    <name type="scientific">Tengunoibacter tsumagoiensis</name>
    <dbReference type="NCBI Taxonomy" id="2014871"/>
    <lineage>
        <taxon>Bacteria</taxon>
        <taxon>Bacillati</taxon>
        <taxon>Chloroflexota</taxon>
        <taxon>Ktedonobacteria</taxon>
        <taxon>Ktedonobacterales</taxon>
        <taxon>Dictyobacteraceae</taxon>
        <taxon>Tengunoibacter</taxon>
    </lineage>
</organism>
<comment type="catalytic activity">
    <reaction evidence="7">
        <text>adenosine + H2O + H(+) = inosine + NH4(+)</text>
        <dbReference type="Rhea" id="RHEA:24408"/>
        <dbReference type="ChEBI" id="CHEBI:15377"/>
        <dbReference type="ChEBI" id="CHEBI:15378"/>
        <dbReference type="ChEBI" id="CHEBI:16335"/>
        <dbReference type="ChEBI" id="CHEBI:17596"/>
        <dbReference type="ChEBI" id="CHEBI:28938"/>
        <dbReference type="EC" id="3.5.4.4"/>
    </reaction>
    <physiologicalReaction direction="left-to-right" evidence="7">
        <dbReference type="Rhea" id="RHEA:24409"/>
    </physiologicalReaction>
</comment>
<dbReference type="Pfam" id="PF02578">
    <property type="entry name" value="Cu-oxidase_4"/>
    <property type="match status" value="1"/>
</dbReference>
<accession>A0A402A927</accession>
<keyword evidence="11" id="KW-1185">Reference proteome</keyword>
<evidence type="ECO:0000256" key="1">
    <source>
        <dbReference type="ARBA" id="ARBA00000553"/>
    </source>
</evidence>
<dbReference type="InterPro" id="IPR003730">
    <property type="entry name" value="Cu_polyphenol_OxRdtase"/>
</dbReference>
<proteinExistence type="inferred from homology"/>
<reference evidence="11" key="1">
    <citation type="submission" date="2018-12" db="EMBL/GenBank/DDBJ databases">
        <title>Tengunoibacter tsumagoiensis gen. nov., sp. nov., Dictyobacter kobayashii sp. nov., D. alpinus sp. nov., and D. joshuensis sp. nov. and description of Dictyobacteraceae fam. nov. within the order Ktedonobacterales isolated from Tengu-no-mugimeshi.</title>
        <authorList>
            <person name="Wang C.M."/>
            <person name="Zheng Y."/>
            <person name="Sakai Y."/>
            <person name="Toyoda A."/>
            <person name="Minakuchi Y."/>
            <person name="Abe K."/>
            <person name="Yokota A."/>
            <person name="Yabe S."/>
        </authorList>
    </citation>
    <scope>NUCLEOTIDE SEQUENCE [LARGE SCALE GENOMIC DNA]</scope>
    <source>
        <strain evidence="11">Uno3</strain>
    </source>
</reference>
<evidence type="ECO:0000256" key="4">
    <source>
        <dbReference type="ARBA" id="ARBA00022679"/>
    </source>
</evidence>
<comment type="caution">
    <text evidence="10">The sequence shown here is derived from an EMBL/GenBank/DDBJ whole genome shotgun (WGS) entry which is preliminary data.</text>
</comment>
<dbReference type="Gene3D" id="3.60.140.10">
    <property type="entry name" value="CNF1/YfiH-like putative cysteine hydrolases"/>
    <property type="match status" value="1"/>
</dbReference>
<comment type="catalytic activity">
    <reaction evidence="1">
        <text>inosine + phosphate = alpha-D-ribose 1-phosphate + hypoxanthine</text>
        <dbReference type="Rhea" id="RHEA:27646"/>
        <dbReference type="ChEBI" id="CHEBI:17368"/>
        <dbReference type="ChEBI" id="CHEBI:17596"/>
        <dbReference type="ChEBI" id="CHEBI:43474"/>
        <dbReference type="ChEBI" id="CHEBI:57720"/>
        <dbReference type="EC" id="2.4.2.1"/>
    </reaction>
    <physiologicalReaction direction="left-to-right" evidence="1">
        <dbReference type="Rhea" id="RHEA:27647"/>
    </physiologicalReaction>
</comment>
<dbReference type="RefSeq" id="WP_126583102.1">
    <property type="nucleotide sequence ID" value="NZ_BIFR01000002.1"/>
</dbReference>
<dbReference type="GO" id="GO:0046872">
    <property type="term" value="F:metal ion binding"/>
    <property type="evidence" value="ECO:0007669"/>
    <property type="project" value="UniProtKB-KW"/>
</dbReference>
<comment type="catalytic activity">
    <reaction evidence="8">
        <text>adenosine + phosphate = alpha-D-ribose 1-phosphate + adenine</text>
        <dbReference type="Rhea" id="RHEA:27642"/>
        <dbReference type="ChEBI" id="CHEBI:16335"/>
        <dbReference type="ChEBI" id="CHEBI:16708"/>
        <dbReference type="ChEBI" id="CHEBI:43474"/>
        <dbReference type="ChEBI" id="CHEBI:57720"/>
        <dbReference type="EC" id="2.4.2.1"/>
    </reaction>
    <physiologicalReaction direction="left-to-right" evidence="8">
        <dbReference type="Rhea" id="RHEA:27643"/>
    </physiologicalReaction>
</comment>
<name>A0A402A927_9CHLR</name>
<gene>
    <name evidence="10" type="ORF">KTT_55360</name>
</gene>
<dbReference type="InterPro" id="IPR011324">
    <property type="entry name" value="Cytotoxic_necrot_fac-like_cat"/>
</dbReference>